<evidence type="ECO:0008006" key="3">
    <source>
        <dbReference type="Google" id="ProtNLM"/>
    </source>
</evidence>
<keyword evidence="2" id="KW-1185">Reference proteome</keyword>
<name>A0ABU8Q7H3_9SPHN</name>
<organism evidence="1 2">
    <name type="scientific">Sphingomonas molluscorum</name>
    <dbReference type="NCBI Taxonomy" id="418184"/>
    <lineage>
        <taxon>Bacteria</taxon>
        <taxon>Pseudomonadati</taxon>
        <taxon>Pseudomonadota</taxon>
        <taxon>Alphaproteobacteria</taxon>
        <taxon>Sphingomonadales</taxon>
        <taxon>Sphingomonadaceae</taxon>
        <taxon>Sphingomonas</taxon>
    </lineage>
</organism>
<evidence type="ECO:0000313" key="2">
    <source>
        <dbReference type="Proteomes" id="UP001380365"/>
    </source>
</evidence>
<dbReference type="RefSeq" id="WP_164521272.1">
    <property type="nucleotide sequence ID" value="NZ_BAAAEL010000009.1"/>
</dbReference>
<reference evidence="1 2" key="1">
    <citation type="submission" date="2023-12" db="EMBL/GenBank/DDBJ databases">
        <title>Gut-associated functions are favored during microbiome assembly across C. elegans life.</title>
        <authorList>
            <person name="Zimmermann J."/>
        </authorList>
    </citation>
    <scope>NUCLEOTIDE SEQUENCE [LARGE SCALE GENOMIC DNA]</scope>
    <source>
        <strain evidence="1 2">JUb134</strain>
    </source>
</reference>
<evidence type="ECO:0000313" key="1">
    <source>
        <dbReference type="EMBL" id="MEJ5095469.1"/>
    </source>
</evidence>
<accession>A0ABU8Q7H3</accession>
<gene>
    <name evidence="1" type="ORF">WH159_13085</name>
</gene>
<proteinExistence type="predicted"/>
<protein>
    <recommendedName>
        <fullName evidence="3">Flp pilus assembly protein CpaB</fullName>
    </recommendedName>
</protein>
<sequence length="45" mass="4951">MSRSLVILIVVLLVLVGGLFFLAGRQTEKQPVQVEKAVSLENLQN</sequence>
<dbReference type="EMBL" id="JBBGZA010000001">
    <property type="protein sequence ID" value="MEJ5095469.1"/>
    <property type="molecule type" value="Genomic_DNA"/>
</dbReference>
<comment type="caution">
    <text evidence="1">The sequence shown here is derived from an EMBL/GenBank/DDBJ whole genome shotgun (WGS) entry which is preliminary data.</text>
</comment>
<dbReference type="Proteomes" id="UP001380365">
    <property type="component" value="Unassembled WGS sequence"/>
</dbReference>